<evidence type="ECO:0000256" key="4">
    <source>
        <dbReference type="ARBA" id="ARBA00022989"/>
    </source>
</evidence>
<dbReference type="PANTHER" id="PTHR23513:SF11">
    <property type="entry name" value="STAPHYLOFERRIN A TRANSPORTER"/>
    <property type="match status" value="1"/>
</dbReference>
<keyword evidence="4 6" id="KW-1133">Transmembrane helix</keyword>
<evidence type="ECO:0000256" key="6">
    <source>
        <dbReference type="SAM" id="Phobius"/>
    </source>
</evidence>
<feature type="transmembrane region" description="Helical" evidence="6">
    <location>
        <begin position="253"/>
        <end position="272"/>
    </location>
</feature>
<dbReference type="InterPro" id="IPR036259">
    <property type="entry name" value="MFS_trans_sf"/>
</dbReference>
<comment type="subcellular location">
    <subcellularLocation>
        <location evidence="1">Cell membrane</location>
        <topology evidence="1">Multi-pass membrane protein</topology>
    </subcellularLocation>
</comment>
<comment type="caution">
    <text evidence="7">The sequence shown here is derived from an EMBL/GenBank/DDBJ whole genome shotgun (WGS) entry which is preliminary data.</text>
</comment>
<feature type="transmembrane region" description="Helical" evidence="6">
    <location>
        <begin position="372"/>
        <end position="394"/>
    </location>
</feature>
<evidence type="ECO:0000256" key="3">
    <source>
        <dbReference type="ARBA" id="ARBA00022692"/>
    </source>
</evidence>
<feature type="transmembrane region" description="Helical" evidence="6">
    <location>
        <begin position="44"/>
        <end position="70"/>
    </location>
</feature>
<gene>
    <name evidence="7" type="ORF">FP026_12645</name>
</gene>
<feature type="transmembrane region" description="Helical" evidence="6">
    <location>
        <begin position="217"/>
        <end position="241"/>
    </location>
</feature>
<evidence type="ECO:0000256" key="2">
    <source>
        <dbReference type="ARBA" id="ARBA00022475"/>
    </source>
</evidence>
<feature type="transmembrane region" description="Helical" evidence="6">
    <location>
        <begin position="284"/>
        <end position="303"/>
    </location>
</feature>
<evidence type="ECO:0000313" key="7">
    <source>
        <dbReference type="EMBL" id="KAA1181168.1"/>
    </source>
</evidence>
<feature type="transmembrane region" description="Helical" evidence="6">
    <location>
        <begin position="309"/>
        <end position="332"/>
    </location>
</feature>
<sequence>MFRQFQRRARWPFVGLQLSNVALNASHASATVLYPWIMYDLTHSVVCMALVAFVNGVVLLIGMVFGGYIAEMLGIRYTALISAKVGMLTSLLIAALYTADLLHPGTFLILSFTGSILDGPATVATEAKAPEIARFSRLSSAAASSVDDMIDGLMLLTASAASAFLIAVIGPKDAAWWIVTGNFIAMMLLSFSLPSFRLRPAPRLGDIASAGKRLRDSAVSLPFALWGSAALGFFMTLQIFVVPAALRLQGESVAWLGLFIAASATGTIMMNLHLASRHATPKPASVVCGALLGLALSMGILWVEISPLTMMLSGLVAGLANGWLSPAFVAILQMKAPRNCRPHVMGLSYSVVLLFLPLEYMLTGTAIGLTSFRTTCILLAFLLSLAAAVAAAWLECIQNDPSAS</sequence>
<keyword evidence="5 6" id="KW-0472">Membrane</keyword>
<keyword evidence="3 6" id="KW-0812">Transmembrane</keyword>
<feature type="transmembrane region" description="Helical" evidence="6">
    <location>
        <begin position="77"/>
        <end position="99"/>
    </location>
</feature>
<accession>A0A5B0W3J8</accession>
<dbReference type="PANTHER" id="PTHR23513">
    <property type="entry name" value="INTEGRAL MEMBRANE EFFLUX PROTEIN-RELATED"/>
    <property type="match status" value="1"/>
</dbReference>
<feature type="transmembrane region" description="Helical" evidence="6">
    <location>
        <begin position="344"/>
        <end position="366"/>
    </location>
</feature>
<protein>
    <submittedName>
        <fullName evidence="7">MFS transporter</fullName>
    </submittedName>
</protein>
<dbReference type="AlphaFoldDB" id="A0A5B0W3J8"/>
<dbReference type="Proteomes" id="UP000323608">
    <property type="component" value="Unassembled WGS sequence"/>
</dbReference>
<dbReference type="OrthoDB" id="8060563at2"/>
<dbReference type="GO" id="GO:0005886">
    <property type="term" value="C:plasma membrane"/>
    <property type="evidence" value="ECO:0007669"/>
    <property type="project" value="UniProtKB-SubCell"/>
</dbReference>
<evidence type="ECO:0000313" key="8">
    <source>
        <dbReference type="Proteomes" id="UP000323608"/>
    </source>
</evidence>
<organism evidence="7 8">
    <name type="scientific">Rhizobium tropici</name>
    <dbReference type="NCBI Taxonomy" id="398"/>
    <lineage>
        <taxon>Bacteria</taxon>
        <taxon>Pseudomonadati</taxon>
        <taxon>Pseudomonadota</taxon>
        <taxon>Alphaproteobacteria</taxon>
        <taxon>Hyphomicrobiales</taxon>
        <taxon>Rhizobiaceae</taxon>
        <taxon>Rhizobium/Agrobacterium group</taxon>
        <taxon>Rhizobium</taxon>
    </lineage>
</organism>
<feature type="transmembrane region" description="Helical" evidence="6">
    <location>
        <begin position="175"/>
        <end position="196"/>
    </location>
</feature>
<evidence type="ECO:0000256" key="5">
    <source>
        <dbReference type="ARBA" id="ARBA00023136"/>
    </source>
</evidence>
<proteinExistence type="predicted"/>
<evidence type="ECO:0000256" key="1">
    <source>
        <dbReference type="ARBA" id="ARBA00004651"/>
    </source>
</evidence>
<dbReference type="RefSeq" id="WP_149634984.1">
    <property type="nucleotide sequence ID" value="NZ_VNIP01000007.1"/>
</dbReference>
<dbReference type="EMBL" id="VNIP01000007">
    <property type="protein sequence ID" value="KAA1181168.1"/>
    <property type="molecule type" value="Genomic_DNA"/>
</dbReference>
<dbReference type="SUPFAM" id="SSF103473">
    <property type="entry name" value="MFS general substrate transporter"/>
    <property type="match status" value="1"/>
</dbReference>
<keyword evidence="2" id="KW-1003">Cell membrane</keyword>
<dbReference type="Gene3D" id="1.20.1250.20">
    <property type="entry name" value="MFS general substrate transporter like domains"/>
    <property type="match status" value="1"/>
</dbReference>
<reference evidence="7 8" key="1">
    <citation type="submission" date="2019-07" db="EMBL/GenBank/DDBJ databases">
        <title>The Draft Genome Sequence of Rhizobium tropici SARCC-755 Associated with Superior Nodulation on Pigeonpea (Cajanus cajan (L.) Millsp.).</title>
        <authorList>
            <person name="Bopape F.L."/>
            <person name="Hassen A.I."/>
            <person name="Swanevelder Z.H."/>
            <person name="Gwata E.T."/>
        </authorList>
    </citation>
    <scope>NUCLEOTIDE SEQUENCE [LARGE SCALE GENOMIC DNA]</scope>
    <source>
        <strain evidence="7 8">SARCC-755</strain>
    </source>
</reference>
<name>A0A5B0W3J8_RHITR</name>